<evidence type="ECO:0000256" key="6">
    <source>
        <dbReference type="ARBA" id="ARBA00022777"/>
    </source>
</evidence>
<feature type="transmembrane region" description="Helical" evidence="10">
    <location>
        <begin position="112"/>
        <end position="129"/>
    </location>
</feature>
<dbReference type="InterPro" id="IPR036890">
    <property type="entry name" value="HATPase_C_sf"/>
</dbReference>
<accession>A0A7G3UAP0</accession>
<keyword evidence="7" id="KW-0067">ATP-binding</keyword>
<dbReference type="InterPro" id="IPR011712">
    <property type="entry name" value="Sig_transdc_His_kin_sub3_dim/P"/>
</dbReference>
<dbReference type="PANTHER" id="PTHR24421">
    <property type="entry name" value="NITRATE/NITRITE SENSOR PROTEIN NARX-RELATED"/>
    <property type="match status" value="1"/>
</dbReference>
<evidence type="ECO:0000313" key="14">
    <source>
        <dbReference type="Proteomes" id="UP000005940"/>
    </source>
</evidence>
<keyword evidence="10" id="KW-0812">Transmembrane</keyword>
<dbReference type="Pfam" id="PF07730">
    <property type="entry name" value="HisKA_3"/>
    <property type="match status" value="1"/>
</dbReference>
<evidence type="ECO:0000256" key="3">
    <source>
        <dbReference type="ARBA" id="ARBA00022553"/>
    </source>
</evidence>
<evidence type="ECO:0000256" key="4">
    <source>
        <dbReference type="ARBA" id="ARBA00022679"/>
    </source>
</evidence>
<keyword evidence="6 13" id="KW-0418">Kinase</keyword>
<dbReference type="GO" id="GO:0005524">
    <property type="term" value="F:ATP binding"/>
    <property type="evidence" value="ECO:0007669"/>
    <property type="project" value="UniProtKB-KW"/>
</dbReference>
<feature type="transmembrane region" description="Helical" evidence="10">
    <location>
        <begin position="135"/>
        <end position="154"/>
    </location>
</feature>
<dbReference type="GO" id="GO:0016020">
    <property type="term" value="C:membrane"/>
    <property type="evidence" value="ECO:0007669"/>
    <property type="project" value="InterPro"/>
</dbReference>
<dbReference type="GO" id="GO:0046983">
    <property type="term" value="F:protein dimerization activity"/>
    <property type="evidence" value="ECO:0007669"/>
    <property type="project" value="InterPro"/>
</dbReference>
<keyword evidence="5" id="KW-0547">Nucleotide-binding</keyword>
<sequence length="551" mass="58300">MRRERIRRTALDLSLWAAVSAPVLFNGGRSGAGGWVRPWTASWSGTGWATAAGIVLLGAAVAAGRRFPLAALGTALGLGALYSTQLITPQYSAALVVFAFLAGRRSPRARPALALFASVTALGLVLTLAAGDELWIWFMQVAAVLLAVVVPWLLGRSVRQYADLVRAGWTLADRLEREQRAVADRERLRERSRIAGDMHDSLGHELSLIALRAAALEIDRELGEPQRAAARELRLAAAGATARLRDIVGVLRTDEEGAPTAPRDETVRAVVERARASGLSVHLAEPAATTDTGPGPDPGSGLPGAVPLPEMTDRAVHRVVQESLTNAARHAPGAEVTVRVVRRGGEVGVTVANGPAARPAQGPASGGTGLVGLHERVRLAGGTLVHGPAPDGGFSVTARLPVDGAPLRDAAAPPGRAPTAARELDRARRRVRRGLRQAVLVPAAVAAVLGLLMAGFDQYTRMRTLVPRAVYDAVRVGDLQSEVTARLPGQALPGRPAGTDPEPPDADHCRYHRADLVRDAPAYRFCFTEGRLSHKTLVTDVPREEDRDASP</sequence>
<dbReference type="PANTHER" id="PTHR24421:SF10">
    <property type="entry name" value="NITRATE_NITRITE SENSOR PROTEIN NARQ"/>
    <property type="match status" value="1"/>
</dbReference>
<feature type="domain" description="Signal transduction histidine kinase subgroup 3 dimerisation and phosphoacceptor" evidence="12">
    <location>
        <begin position="190"/>
        <end position="255"/>
    </location>
</feature>
<evidence type="ECO:0000256" key="2">
    <source>
        <dbReference type="ARBA" id="ARBA00012438"/>
    </source>
</evidence>
<dbReference type="Gene3D" id="1.20.5.1930">
    <property type="match status" value="1"/>
</dbReference>
<comment type="catalytic activity">
    <reaction evidence="1">
        <text>ATP + protein L-histidine = ADP + protein N-phospho-L-histidine.</text>
        <dbReference type="EC" id="2.7.13.3"/>
    </reaction>
</comment>
<evidence type="ECO:0000256" key="9">
    <source>
        <dbReference type="SAM" id="MobiDB-lite"/>
    </source>
</evidence>
<evidence type="ECO:0000259" key="11">
    <source>
        <dbReference type="Pfam" id="PF02518"/>
    </source>
</evidence>
<feature type="region of interest" description="Disordered" evidence="9">
    <location>
        <begin position="485"/>
        <end position="507"/>
    </location>
</feature>
<evidence type="ECO:0000256" key="8">
    <source>
        <dbReference type="ARBA" id="ARBA00023012"/>
    </source>
</evidence>
<evidence type="ECO:0000259" key="12">
    <source>
        <dbReference type="Pfam" id="PF07730"/>
    </source>
</evidence>
<dbReference type="EMBL" id="CP029159">
    <property type="protein sequence ID" value="QKM67426.1"/>
    <property type="molecule type" value="Genomic_DNA"/>
</dbReference>
<proteinExistence type="predicted"/>
<dbReference type="CDD" id="cd16917">
    <property type="entry name" value="HATPase_UhpB-NarQ-NarX-like"/>
    <property type="match status" value="1"/>
</dbReference>
<dbReference type="RefSeq" id="WP_130585210.1">
    <property type="nucleotide sequence ID" value="NZ_CP029159.1"/>
</dbReference>
<keyword evidence="10" id="KW-0472">Membrane</keyword>
<dbReference type="GO" id="GO:0000155">
    <property type="term" value="F:phosphorelay sensor kinase activity"/>
    <property type="evidence" value="ECO:0007669"/>
    <property type="project" value="InterPro"/>
</dbReference>
<dbReference type="Pfam" id="PF02518">
    <property type="entry name" value="HATPase_c"/>
    <property type="match status" value="1"/>
</dbReference>
<evidence type="ECO:0000256" key="1">
    <source>
        <dbReference type="ARBA" id="ARBA00000085"/>
    </source>
</evidence>
<feature type="transmembrane region" description="Helical" evidence="10">
    <location>
        <begin position="46"/>
        <end position="64"/>
    </location>
</feature>
<feature type="compositionally biased region" description="Low complexity" evidence="9">
    <location>
        <begin position="286"/>
        <end position="304"/>
    </location>
</feature>
<reference evidence="13 14" key="1">
    <citation type="journal article" date="2012" name="J. Bacteriol.">
        <title>Draft genome of Streptomyces tsukubaensis NRRL 18488, the producer of the clinically important immunosuppressant tacrolimus (FK506).</title>
        <authorList>
            <person name="Barreiro C."/>
            <person name="Prieto C."/>
            <person name="Sola-Landa A."/>
            <person name="Solera E."/>
            <person name="Martinez-Castro M."/>
            <person name="Perez-Redondo R."/>
            <person name="Garcia-Estrada C."/>
            <person name="Aparicio J.F."/>
            <person name="Fernandez-Martinez L.T."/>
            <person name="Santos-Aberturas J."/>
            <person name="Salehi-Najafabadi Z."/>
            <person name="Rodriguez-Garcia A."/>
            <person name="Tauch A."/>
            <person name="Martin J.F."/>
        </authorList>
    </citation>
    <scope>NUCLEOTIDE SEQUENCE [LARGE SCALE GENOMIC DNA]</scope>
    <source>
        <strain evidence="14">DSM 42081 / NBRC 108919 / NRRL 18488 / 9993</strain>
    </source>
</reference>
<keyword evidence="3" id="KW-0597">Phosphoprotein</keyword>
<dbReference type="Gene3D" id="3.30.565.10">
    <property type="entry name" value="Histidine kinase-like ATPase, C-terminal domain"/>
    <property type="match status" value="1"/>
</dbReference>
<dbReference type="Proteomes" id="UP000005940">
    <property type="component" value="Chromosome"/>
</dbReference>
<evidence type="ECO:0000256" key="5">
    <source>
        <dbReference type="ARBA" id="ARBA00022741"/>
    </source>
</evidence>
<gene>
    <name evidence="13" type="ORF">STSU_009855</name>
</gene>
<name>A0A7G3UAP0_STRT9</name>
<feature type="transmembrane region" description="Helical" evidence="10">
    <location>
        <begin position="438"/>
        <end position="456"/>
    </location>
</feature>
<dbReference type="InterPro" id="IPR003594">
    <property type="entry name" value="HATPase_dom"/>
</dbReference>
<feature type="domain" description="Histidine kinase/HSP90-like ATPase" evidence="11">
    <location>
        <begin position="314"/>
        <end position="403"/>
    </location>
</feature>
<protein>
    <recommendedName>
        <fullName evidence="2">histidine kinase</fullName>
        <ecNumber evidence="2">2.7.13.3</ecNumber>
    </recommendedName>
</protein>
<dbReference type="AlphaFoldDB" id="A0A7G3UAP0"/>
<dbReference type="InterPro" id="IPR050482">
    <property type="entry name" value="Sensor_HK_TwoCompSys"/>
</dbReference>
<organism evidence="13 14">
    <name type="scientific">Streptomyces tsukubensis (strain DSM 42081 / NBRC 108919 / NRRL 18488 / 9993)</name>
    <dbReference type="NCBI Taxonomy" id="1114943"/>
    <lineage>
        <taxon>Bacteria</taxon>
        <taxon>Bacillati</taxon>
        <taxon>Actinomycetota</taxon>
        <taxon>Actinomycetes</taxon>
        <taxon>Kitasatosporales</taxon>
        <taxon>Streptomycetaceae</taxon>
        <taxon>Streptomyces</taxon>
    </lineage>
</organism>
<dbReference type="EC" id="2.7.13.3" evidence="2"/>
<dbReference type="SUPFAM" id="SSF55874">
    <property type="entry name" value="ATPase domain of HSP90 chaperone/DNA topoisomerase II/histidine kinase"/>
    <property type="match status" value="1"/>
</dbReference>
<evidence type="ECO:0000313" key="13">
    <source>
        <dbReference type="EMBL" id="QKM67426.1"/>
    </source>
</evidence>
<keyword evidence="10" id="KW-1133">Transmembrane helix</keyword>
<feature type="region of interest" description="Disordered" evidence="9">
    <location>
        <begin position="285"/>
        <end position="304"/>
    </location>
</feature>
<evidence type="ECO:0000256" key="10">
    <source>
        <dbReference type="SAM" id="Phobius"/>
    </source>
</evidence>
<keyword evidence="4" id="KW-0808">Transferase</keyword>
<keyword evidence="8" id="KW-0902">Two-component regulatory system</keyword>
<keyword evidence="14" id="KW-1185">Reference proteome</keyword>
<evidence type="ECO:0000256" key="7">
    <source>
        <dbReference type="ARBA" id="ARBA00022840"/>
    </source>
</evidence>